<evidence type="ECO:0000256" key="1">
    <source>
        <dbReference type="SAM" id="Phobius"/>
    </source>
</evidence>
<accession>A0A1T4LQY5</accession>
<dbReference type="AlphaFoldDB" id="A0A1T4LQY5"/>
<evidence type="ECO:0000259" key="2">
    <source>
        <dbReference type="Pfam" id="PF02470"/>
    </source>
</evidence>
<sequence>MGRNIVETIVGAIVLVVAGVFVFYAFAKTDRTGSGGYDLVAHFGRVDGLKRGADVTLSGVKVGTVTGIDLDSKTYQAVVHLAVAQGLQLPTDTNAKVVGESLLGGMIVVLEPGADKKMLTPGSEIANTQDAISLTELIAKFMFGGTGQK</sequence>
<name>A0A1T4LQY5_9HYPH</name>
<gene>
    <name evidence="3" type="ORF">SAMN02745126_01663</name>
</gene>
<dbReference type="OrthoDB" id="7164001at2"/>
<protein>
    <submittedName>
        <fullName evidence="3">Phospholipid/cholesterol/gamma-HCH transport system substrate-binding protein</fullName>
    </submittedName>
</protein>
<evidence type="ECO:0000313" key="3">
    <source>
        <dbReference type="EMBL" id="SJZ57036.1"/>
    </source>
</evidence>
<evidence type="ECO:0000313" key="4">
    <source>
        <dbReference type="Proteomes" id="UP000190092"/>
    </source>
</evidence>
<dbReference type="GO" id="GO:0005543">
    <property type="term" value="F:phospholipid binding"/>
    <property type="evidence" value="ECO:0007669"/>
    <property type="project" value="TreeGrafter"/>
</dbReference>
<dbReference type="Proteomes" id="UP000190092">
    <property type="component" value="Unassembled WGS sequence"/>
</dbReference>
<dbReference type="GO" id="GO:0005548">
    <property type="term" value="F:phospholipid transporter activity"/>
    <property type="evidence" value="ECO:0007669"/>
    <property type="project" value="TreeGrafter"/>
</dbReference>
<keyword evidence="1" id="KW-1133">Transmembrane helix</keyword>
<dbReference type="PANTHER" id="PTHR33371">
    <property type="entry name" value="INTERMEMBRANE PHOSPHOLIPID TRANSPORT SYSTEM BINDING PROTEIN MLAD-RELATED"/>
    <property type="match status" value="1"/>
</dbReference>
<dbReference type="RefSeq" id="WP_085933271.1">
    <property type="nucleotide sequence ID" value="NZ_FUWJ01000001.1"/>
</dbReference>
<dbReference type="EMBL" id="FUWJ01000001">
    <property type="protein sequence ID" value="SJZ57036.1"/>
    <property type="molecule type" value="Genomic_DNA"/>
</dbReference>
<proteinExistence type="predicted"/>
<dbReference type="NCBIfam" id="TIGR04430">
    <property type="entry name" value="OM_asym_MlaD"/>
    <property type="match status" value="1"/>
</dbReference>
<dbReference type="InterPro" id="IPR003399">
    <property type="entry name" value="Mce/MlaD"/>
</dbReference>
<dbReference type="Pfam" id="PF02470">
    <property type="entry name" value="MlaD"/>
    <property type="match status" value="1"/>
</dbReference>
<keyword evidence="1" id="KW-0812">Transmembrane</keyword>
<reference evidence="4" key="1">
    <citation type="submission" date="2017-02" db="EMBL/GenBank/DDBJ databases">
        <authorList>
            <person name="Varghese N."/>
            <person name="Submissions S."/>
        </authorList>
    </citation>
    <scope>NUCLEOTIDE SEQUENCE [LARGE SCALE GENOMIC DNA]</scope>
    <source>
        <strain evidence="4">ATCC 27094</strain>
    </source>
</reference>
<dbReference type="STRING" id="225324.SAMN02745126_01663"/>
<organism evidence="3 4">
    <name type="scientific">Enhydrobacter aerosaccus</name>
    <dbReference type="NCBI Taxonomy" id="225324"/>
    <lineage>
        <taxon>Bacteria</taxon>
        <taxon>Pseudomonadati</taxon>
        <taxon>Pseudomonadota</taxon>
        <taxon>Alphaproteobacteria</taxon>
        <taxon>Hyphomicrobiales</taxon>
        <taxon>Enhydrobacter</taxon>
    </lineage>
</organism>
<dbReference type="PANTHER" id="PTHR33371:SF4">
    <property type="entry name" value="INTERMEMBRANE PHOSPHOLIPID TRANSPORT SYSTEM BINDING PROTEIN MLAD"/>
    <property type="match status" value="1"/>
</dbReference>
<feature type="domain" description="Mce/MlaD" evidence="2">
    <location>
        <begin position="36"/>
        <end position="113"/>
    </location>
</feature>
<keyword evidence="1" id="KW-0472">Membrane</keyword>
<dbReference type="InterPro" id="IPR052336">
    <property type="entry name" value="MlaD_Phospholipid_Transporter"/>
</dbReference>
<feature type="transmembrane region" description="Helical" evidence="1">
    <location>
        <begin position="6"/>
        <end position="27"/>
    </location>
</feature>
<keyword evidence="4" id="KW-1185">Reference proteome</keyword>
<dbReference type="InterPro" id="IPR030970">
    <property type="entry name" value="ABC_MlaD"/>
</dbReference>